<dbReference type="InterPro" id="IPR036374">
    <property type="entry name" value="OxRdtase_Mopterin-bd_sf"/>
</dbReference>
<dbReference type="EMBL" id="LHPI01000001">
    <property type="protein sequence ID" value="KOO09649.1"/>
    <property type="molecule type" value="Genomic_DNA"/>
</dbReference>
<keyword evidence="1" id="KW-0732">Signal</keyword>
<feature type="signal peptide" evidence="1">
    <location>
        <begin position="1"/>
        <end position="23"/>
    </location>
</feature>
<evidence type="ECO:0000313" key="3">
    <source>
        <dbReference type="Proteomes" id="UP000037530"/>
    </source>
</evidence>
<evidence type="ECO:0000313" key="2">
    <source>
        <dbReference type="EMBL" id="KOO09649.1"/>
    </source>
</evidence>
<organism evidence="2 3">
    <name type="scientific">Vibrio hepatarius</name>
    <dbReference type="NCBI Taxonomy" id="171383"/>
    <lineage>
        <taxon>Bacteria</taxon>
        <taxon>Pseudomonadati</taxon>
        <taxon>Pseudomonadota</taxon>
        <taxon>Gammaproteobacteria</taxon>
        <taxon>Vibrionales</taxon>
        <taxon>Vibrionaceae</taxon>
        <taxon>Vibrio</taxon>
        <taxon>Vibrio oreintalis group</taxon>
    </lineage>
</organism>
<evidence type="ECO:0000256" key="1">
    <source>
        <dbReference type="SAM" id="SignalP"/>
    </source>
</evidence>
<sequence>MFKTLIRSAVTAVFVLTALSTNAEEKILTIENQGNMSQFTLEQLLPHMDREIVTTTPWTNGETTFVGVSAKEMLHMLGVDIADLKVTALNNYWSKIPYKDIEKYNPLFAVKKNGHAMSVREKGPVWVIYPLSEFGEQNNEVLHSRMVWQVSRIETIQ</sequence>
<proteinExistence type="predicted"/>
<name>A0A0M0I5R4_9VIBR</name>
<dbReference type="STRING" id="171383.AKJ31_04660"/>
<protein>
    <submittedName>
        <fullName evidence="2">Oxidoreductase</fullName>
    </submittedName>
</protein>
<dbReference type="OrthoDB" id="9798763at2"/>
<keyword evidence="3" id="KW-1185">Reference proteome</keyword>
<gene>
    <name evidence="2" type="ORF">AKJ31_04660</name>
</gene>
<comment type="caution">
    <text evidence="2">The sequence shown here is derived from an EMBL/GenBank/DDBJ whole genome shotgun (WGS) entry which is preliminary data.</text>
</comment>
<dbReference type="RefSeq" id="WP_053407911.1">
    <property type="nucleotide sequence ID" value="NZ_LHPI01000001.1"/>
</dbReference>
<reference evidence="3" key="1">
    <citation type="submission" date="2015-08" db="EMBL/GenBank/DDBJ databases">
        <title>Vibrio galatheae sp. nov., a novel member of the Vibrionaceae family isolated from the Solomon Islands.</title>
        <authorList>
            <person name="Giubergia S."/>
            <person name="Machado H."/>
            <person name="Mateiu R.V."/>
            <person name="Gram L."/>
        </authorList>
    </citation>
    <scope>NUCLEOTIDE SEQUENCE [LARGE SCALE GENOMIC DNA]</scope>
    <source>
        <strain evidence="3">DSM 19134</strain>
    </source>
</reference>
<accession>A0A0M0I5R4</accession>
<dbReference type="PATRIC" id="fig|171383.3.peg.960"/>
<dbReference type="AlphaFoldDB" id="A0A0M0I5R4"/>
<dbReference type="Proteomes" id="UP000037530">
    <property type="component" value="Unassembled WGS sequence"/>
</dbReference>
<dbReference type="SUPFAM" id="SSF56524">
    <property type="entry name" value="Oxidoreductase molybdopterin-binding domain"/>
    <property type="match status" value="1"/>
</dbReference>
<feature type="chain" id="PRO_5005600585" evidence="1">
    <location>
        <begin position="24"/>
        <end position="157"/>
    </location>
</feature>